<evidence type="ECO:0000313" key="3">
    <source>
        <dbReference type="EMBL" id="KAK1000250.1"/>
    </source>
</evidence>
<keyword evidence="4" id="KW-1185">Reference proteome</keyword>
<dbReference type="Proteomes" id="UP001168146">
    <property type="component" value="Unassembled WGS sequence"/>
</dbReference>
<dbReference type="EMBL" id="JASUXU010000040">
    <property type="protein sequence ID" value="KAK0317814.1"/>
    <property type="molecule type" value="Genomic_DNA"/>
</dbReference>
<feature type="domain" description="Heterokaryon incompatibility" evidence="1">
    <location>
        <begin position="52"/>
        <end position="193"/>
    </location>
</feature>
<dbReference type="InterPro" id="IPR010730">
    <property type="entry name" value="HET"/>
</dbReference>
<organism evidence="3 4">
    <name type="scientific">Friedmanniomyces endolithicus</name>
    <dbReference type="NCBI Taxonomy" id="329885"/>
    <lineage>
        <taxon>Eukaryota</taxon>
        <taxon>Fungi</taxon>
        <taxon>Dikarya</taxon>
        <taxon>Ascomycota</taxon>
        <taxon>Pezizomycotina</taxon>
        <taxon>Dothideomycetes</taxon>
        <taxon>Dothideomycetidae</taxon>
        <taxon>Mycosphaerellales</taxon>
        <taxon>Teratosphaeriaceae</taxon>
        <taxon>Friedmanniomyces</taxon>
    </lineage>
</organism>
<evidence type="ECO:0000313" key="2">
    <source>
        <dbReference type="EMBL" id="KAK0317814.1"/>
    </source>
</evidence>
<gene>
    <name evidence="2" type="ORF">LTR82_011075</name>
    <name evidence="3" type="ORF">LTR91_005694</name>
</gene>
<evidence type="ECO:0000313" key="4">
    <source>
        <dbReference type="Proteomes" id="UP001175353"/>
    </source>
</evidence>
<dbReference type="AlphaFoldDB" id="A0AAN6KUP3"/>
<accession>A0AAN6KUP3</accession>
<dbReference type="EMBL" id="JAUJLE010000037">
    <property type="protein sequence ID" value="KAK1000250.1"/>
    <property type="molecule type" value="Genomic_DNA"/>
</dbReference>
<name>A0AAN6KUP3_9PEZI</name>
<evidence type="ECO:0000259" key="1">
    <source>
        <dbReference type="Pfam" id="PF06985"/>
    </source>
</evidence>
<comment type="caution">
    <text evidence="3">The sequence shown here is derived from an EMBL/GenBank/DDBJ whole genome shotgun (WGS) entry which is preliminary data.</text>
</comment>
<dbReference type="Proteomes" id="UP001175353">
    <property type="component" value="Unassembled WGS sequence"/>
</dbReference>
<reference evidence="2" key="1">
    <citation type="submission" date="2021-12" db="EMBL/GenBank/DDBJ databases">
        <title>Black yeast isolated from Biological Soil Crust.</title>
        <authorList>
            <person name="Kurbessoian T."/>
        </authorList>
    </citation>
    <scope>NUCLEOTIDE SEQUENCE</scope>
    <source>
        <strain evidence="2">CCFEE 5208</strain>
    </source>
</reference>
<reference evidence="3" key="2">
    <citation type="submission" date="2023-06" db="EMBL/GenBank/DDBJ databases">
        <title>Black Yeasts Isolated from many extreme environments.</title>
        <authorList>
            <person name="Coleine C."/>
            <person name="Stajich J.E."/>
            <person name="Selbmann L."/>
        </authorList>
    </citation>
    <scope>NUCLEOTIDE SEQUENCE</scope>
    <source>
        <strain evidence="3">CCFEE 5200</strain>
    </source>
</reference>
<dbReference type="PANTHER" id="PTHR24148">
    <property type="entry name" value="ANKYRIN REPEAT DOMAIN-CONTAINING PROTEIN 39 HOMOLOG-RELATED"/>
    <property type="match status" value="1"/>
</dbReference>
<sequence>MQTVAALPGPTYRALKPREFRILLLSNNEERNGLNSLQCELRTLNVDTNLAYIALSYTWGDSGDRATIELGNSQIHAQRNLVEALRSLYDLGHRLVWADALCINQTDLAERGVQVSLMRNIFERAQEVLIWLDTVSDRGLVPEPLLGLLCADHVDTACFLSKAEVVMQDMRSYAVLRNLLKSRYWQRAWIIQEIAVASRVHVILADHKIPWSNLSILASTLMSVLAMTDHDSIARLSSDMDMDDELADGVAWLFSLDVIRTQKGTSLLNILNISAGSKQREDIDVLYSKLGLAFDTSQLIQRPDYSKTCREVFVELALNYIREKRSLKVICCANLQSLKFEKDLHITSLGLPSWIPDWRQIQEFSFISMISVTSPELIFCAAGEREADLRLLPHADIETLVVEGFTYDVCGTSPDLLPRPYPPTTSPVSPLDATEAMEVTASFCRTVLANHFLITDWSCAEVLPPRELLLFQQLLRQYYEQGIVPEQPSLGRSGDTSYFEKVPSMFDTWASLTIHGRSVKEWILACDLPSFKTGTDRGKSVQRLVHSFRHVLGHSRVVEGARAGIALVPRRTSPGDKICVLSGCEFPMLLRESQGRHTVIGCCYVDGIMHGEAMRQYTAQGSVFAEFCLI</sequence>
<dbReference type="Pfam" id="PF06985">
    <property type="entry name" value="HET"/>
    <property type="match status" value="1"/>
</dbReference>
<protein>
    <recommendedName>
        <fullName evidence="1">Heterokaryon incompatibility domain-containing protein</fullName>
    </recommendedName>
</protein>
<dbReference type="InterPro" id="IPR052895">
    <property type="entry name" value="HetReg/Transcr_Mod"/>
</dbReference>
<proteinExistence type="predicted"/>
<dbReference type="PANTHER" id="PTHR24148:SF73">
    <property type="entry name" value="HET DOMAIN PROTEIN (AFU_ORTHOLOGUE AFUA_8G01020)"/>
    <property type="match status" value="1"/>
</dbReference>